<dbReference type="EMBL" id="KN822042">
    <property type="protein sequence ID" value="KIM62485.1"/>
    <property type="molecule type" value="Genomic_DNA"/>
</dbReference>
<name>A0A0C3DPD1_9AGAM</name>
<dbReference type="InParanoid" id="A0A0C3DPD1"/>
<dbReference type="Proteomes" id="UP000053989">
    <property type="component" value="Unassembled WGS sequence"/>
</dbReference>
<reference evidence="2 3" key="1">
    <citation type="submission" date="2014-04" db="EMBL/GenBank/DDBJ databases">
        <authorList>
            <consortium name="DOE Joint Genome Institute"/>
            <person name="Kuo A."/>
            <person name="Kohler A."/>
            <person name="Nagy L.G."/>
            <person name="Floudas D."/>
            <person name="Copeland A."/>
            <person name="Barry K.W."/>
            <person name="Cichocki N."/>
            <person name="Veneault-Fourrey C."/>
            <person name="LaButti K."/>
            <person name="Lindquist E.A."/>
            <person name="Lipzen A."/>
            <person name="Lundell T."/>
            <person name="Morin E."/>
            <person name="Murat C."/>
            <person name="Sun H."/>
            <person name="Tunlid A."/>
            <person name="Henrissat B."/>
            <person name="Grigoriev I.V."/>
            <person name="Hibbett D.S."/>
            <person name="Martin F."/>
            <person name="Nordberg H.P."/>
            <person name="Cantor M.N."/>
            <person name="Hua S.X."/>
        </authorList>
    </citation>
    <scope>NUCLEOTIDE SEQUENCE [LARGE SCALE GENOMIC DNA]</scope>
    <source>
        <strain evidence="2 3">Foug A</strain>
    </source>
</reference>
<protein>
    <submittedName>
        <fullName evidence="2">Uncharacterized protein</fullName>
    </submittedName>
</protein>
<dbReference type="AlphaFoldDB" id="A0A0C3DPD1"/>
<feature type="transmembrane region" description="Helical" evidence="1">
    <location>
        <begin position="83"/>
        <end position="104"/>
    </location>
</feature>
<evidence type="ECO:0000256" key="1">
    <source>
        <dbReference type="SAM" id="Phobius"/>
    </source>
</evidence>
<keyword evidence="3" id="KW-1185">Reference proteome</keyword>
<sequence>MQNSTPDEIVVDPARFRPQSIVIYNTSLKSLALQHPITSILTATAMNLQCCTHTQQRNVTLYLSTRIRSWAGSNSLKKMRTKIWINFTGSGVLITASILCKAMSIEWALRVSLRQPA</sequence>
<keyword evidence="1" id="KW-1133">Transmembrane helix</keyword>
<accession>A0A0C3DPD1</accession>
<organism evidence="2 3">
    <name type="scientific">Scleroderma citrinum Foug A</name>
    <dbReference type="NCBI Taxonomy" id="1036808"/>
    <lineage>
        <taxon>Eukaryota</taxon>
        <taxon>Fungi</taxon>
        <taxon>Dikarya</taxon>
        <taxon>Basidiomycota</taxon>
        <taxon>Agaricomycotina</taxon>
        <taxon>Agaricomycetes</taxon>
        <taxon>Agaricomycetidae</taxon>
        <taxon>Boletales</taxon>
        <taxon>Sclerodermatineae</taxon>
        <taxon>Sclerodermataceae</taxon>
        <taxon>Scleroderma</taxon>
    </lineage>
</organism>
<proteinExistence type="predicted"/>
<evidence type="ECO:0000313" key="3">
    <source>
        <dbReference type="Proteomes" id="UP000053989"/>
    </source>
</evidence>
<dbReference type="HOGENOM" id="CLU_2086212_0_0_1"/>
<keyword evidence="1" id="KW-0812">Transmembrane</keyword>
<keyword evidence="1" id="KW-0472">Membrane</keyword>
<evidence type="ECO:0000313" key="2">
    <source>
        <dbReference type="EMBL" id="KIM62485.1"/>
    </source>
</evidence>
<gene>
    <name evidence="2" type="ORF">SCLCIDRAFT_803045</name>
</gene>
<reference evidence="3" key="2">
    <citation type="submission" date="2015-01" db="EMBL/GenBank/DDBJ databases">
        <title>Evolutionary Origins and Diversification of the Mycorrhizal Mutualists.</title>
        <authorList>
            <consortium name="DOE Joint Genome Institute"/>
            <consortium name="Mycorrhizal Genomics Consortium"/>
            <person name="Kohler A."/>
            <person name="Kuo A."/>
            <person name="Nagy L.G."/>
            <person name="Floudas D."/>
            <person name="Copeland A."/>
            <person name="Barry K.W."/>
            <person name="Cichocki N."/>
            <person name="Veneault-Fourrey C."/>
            <person name="LaButti K."/>
            <person name="Lindquist E.A."/>
            <person name="Lipzen A."/>
            <person name="Lundell T."/>
            <person name="Morin E."/>
            <person name="Murat C."/>
            <person name="Riley R."/>
            <person name="Ohm R."/>
            <person name="Sun H."/>
            <person name="Tunlid A."/>
            <person name="Henrissat B."/>
            <person name="Grigoriev I.V."/>
            <person name="Hibbett D.S."/>
            <person name="Martin F."/>
        </authorList>
    </citation>
    <scope>NUCLEOTIDE SEQUENCE [LARGE SCALE GENOMIC DNA]</scope>
    <source>
        <strain evidence="3">Foug A</strain>
    </source>
</reference>